<feature type="non-terminal residue" evidence="6">
    <location>
        <position position="1"/>
    </location>
</feature>
<dbReference type="GO" id="GO:0010436">
    <property type="term" value="F:carotenoid dioxygenase activity"/>
    <property type="evidence" value="ECO:0007669"/>
    <property type="project" value="TreeGrafter"/>
</dbReference>
<sequence>AIPNWLEGTLIRNGPGIVKVGKYVYNHLFDGLAVLHRYHISNGKATYSSRPLESDTYKKNMSANRIVVSEFGTVGFPDPCKSLFQRLQTEFKSLSTKMTDNCSVNVGYYGDQLYAMTETNAIRRIDPTTLKTIGDKTIISKYVAINHATAHPHICDDGTVYNIGTSYQHRKGPHYVVVKIPPTFGNNETSYDGAQIVAEIPFTSKRYPSYYHSFAITKSKIVFIESPLKLDLLKLTTSALFKKALSHSMTWDHSAKTRFHVASLTDGKIHPISYESDAFFTFHHINAYEEDDQIVVDVAAYDRGDVVMSLESSKVKKTSTTANEATARRFVLPLKVSNETVGKNLVTLKNCKATAALQEKSESKPKVFLVPQHLSKEWIELPRINYHYNADKYNYFYSVSTMKDKSWTTPEPDSLTKVDIENNKTICWSSEDQVPSEPVFIAKPGAIEEDDGVLLSALMEKHEENRVTLLVLDAKDMSELAKVKFQTEGTFTETLETTTSHPRNYFQYLIMLHSNKTQNLFRTCEKATLNPISGNMTGSIPEWLEGTLIRNGPGIYHVGNEVYNHLFDGLAVLHRYHIRNGKATYSSRALDSDTFRKNMAAQRIIVTEFGTIGFPDPCKALFHRLQSEFREPLTDNCCVNVEYYGDQLYAMTESDNLRRIDPTTLKTIGGKTVISKYVSINHATAHPHTLRDGTAYNIGSSFTHKKRPHYVVVKIPPTYGKNETSYSGAKIVAEIPFTYAKYPSYYHSFAITKNKIIFVEAPLRLDLLQIIARNTWAKAMTWDQNAKTIFHVASLTDGKIHPISYESDAFFAFHHINAYEEDDQIVVDVAAYDNGTVVMSLDAFKLMEAKPIEASARRFVLPLKIDTTIAGKNLVTLKDCWAKATLQEKSQSRTKLIKVDIKNNEILRWSEEGLIPSEPVFIAMSGATEEDDGVLLSALMDKDVENHTTLLILDAKNMTELARVEFQTEGVFT</sequence>
<evidence type="ECO:0000256" key="3">
    <source>
        <dbReference type="ARBA" id="ARBA00023002"/>
    </source>
</evidence>
<keyword evidence="2 5" id="KW-0479">Metal-binding</keyword>
<evidence type="ECO:0000313" key="7">
    <source>
        <dbReference type="Proteomes" id="UP001151699"/>
    </source>
</evidence>
<feature type="binding site" evidence="5">
    <location>
        <position position="283"/>
    </location>
    <ligand>
        <name>Fe cation</name>
        <dbReference type="ChEBI" id="CHEBI:24875"/>
        <note>catalytic</note>
    </ligand>
</feature>
<dbReference type="PANTHER" id="PTHR10543">
    <property type="entry name" value="BETA-CAROTENE DIOXYGENASE"/>
    <property type="match status" value="1"/>
</dbReference>
<accession>A0A9Q0MHL8</accession>
<dbReference type="InterPro" id="IPR004294">
    <property type="entry name" value="Carotenoid_Oase"/>
</dbReference>
<keyword evidence="4 5" id="KW-0408">Iron</keyword>
<gene>
    <name evidence="6" type="primary">Bco1</name>
    <name evidence="6" type="ORF">Bhyg_17485</name>
</gene>
<dbReference type="GO" id="GO:0042574">
    <property type="term" value="P:retinal metabolic process"/>
    <property type="evidence" value="ECO:0007669"/>
    <property type="project" value="TreeGrafter"/>
</dbReference>
<dbReference type="PANTHER" id="PTHR10543:SF24">
    <property type="entry name" value="CAROTENOID ISOMEROOXYGENASE"/>
    <property type="match status" value="1"/>
</dbReference>
<dbReference type="GO" id="GO:0046872">
    <property type="term" value="F:metal ion binding"/>
    <property type="evidence" value="ECO:0007669"/>
    <property type="project" value="UniProtKB-KW"/>
</dbReference>
<dbReference type="Pfam" id="PF03055">
    <property type="entry name" value="RPE65"/>
    <property type="match status" value="2"/>
</dbReference>
<protein>
    <submittedName>
        <fullName evidence="6">Beta,beta-carotene 15,15'-dioxygenase</fullName>
    </submittedName>
</protein>
<dbReference type="GO" id="GO:0003834">
    <property type="term" value="F:beta-carotene 15,15'-dioxygenase activity"/>
    <property type="evidence" value="ECO:0007669"/>
    <property type="project" value="TreeGrafter"/>
</dbReference>
<feature type="non-terminal residue" evidence="6">
    <location>
        <position position="973"/>
    </location>
</feature>
<dbReference type="EMBL" id="WJQU01004443">
    <property type="protein sequence ID" value="KAJ6616396.1"/>
    <property type="molecule type" value="Genomic_DNA"/>
</dbReference>
<dbReference type="OrthoDB" id="1069523at2759"/>
<keyword evidence="3" id="KW-0560">Oxidoreductase</keyword>
<keyword evidence="7" id="KW-1185">Reference proteome</keyword>
<organism evidence="6 7">
    <name type="scientific">Pseudolycoriella hygida</name>
    <dbReference type="NCBI Taxonomy" id="35572"/>
    <lineage>
        <taxon>Eukaryota</taxon>
        <taxon>Metazoa</taxon>
        <taxon>Ecdysozoa</taxon>
        <taxon>Arthropoda</taxon>
        <taxon>Hexapoda</taxon>
        <taxon>Insecta</taxon>
        <taxon>Pterygota</taxon>
        <taxon>Neoptera</taxon>
        <taxon>Endopterygota</taxon>
        <taxon>Diptera</taxon>
        <taxon>Nematocera</taxon>
        <taxon>Sciaroidea</taxon>
        <taxon>Sciaridae</taxon>
        <taxon>Pseudolycoriella</taxon>
    </lineage>
</organism>
<comment type="caution">
    <text evidence="6">The sequence shown here is derived from an EMBL/GenBank/DDBJ whole genome shotgun (WGS) entry which is preliminary data.</text>
</comment>
<dbReference type="Proteomes" id="UP001151699">
    <property type="component" value="Unassembled WGS sequence"/>
</dbReference>
<dbReference type="GO" id="GO:0016121">
    <property type="term" value="P:carotene catabolic process"/>
    <property type="evidence" value="ECO:0007669"/>
    <property type="project" value="TreeGrafter"/>
</dbReference>
<proteinExistence type="inferred from homology"/>
<dbReference type="AlphaFoldDB" id="A0A9Q0MHL8"/>
<feature type="binding site" evidence="5">
    <location>
        <position position="151"/>
    </location>
    <ligand>
        <name>Fe cation</name>
        <dbReference type="ChEBI" id="CHEBI:24875"/>
        <note>catalytic</note>
    </ligand>
</feature>
<evidence type="ECO:0000256" key="2">
    <source>
        <dbReference type="ARBA" id="ARBA00022723"/>
    </source>
</evidence>
<comment type="cofactor">
    <cofactor evidence="5">
        <name>Fe(2+)</name>
        <dbReference type="ChEBI" id="CHEBI:29033"/>
    </cofactor>
    <text evidence="5">Binds 1 Fe(2+) ion per subunit.</text>
</comment>
<evidence type="ECO:0000256" key="4">
    <source>
        <dbReference type="ARBA" id="ARBA00023004"/>
    </source>
</evidence>
<evidence type="ECO:0000256" key="1">
    <source>
        <dbReference type="ARBA" id="ARBA00006787"/>
    </source>
</evidence>
<evidence type="ECO:0000313" key="6">
    <source>
        <dbReference type="EMBL" id="KAJ6616396.1"/>
    </source>
</evidence>
<name>A0A9Q0MHL8_9DIPT</name>
<reference evidence="6" key="1">
    <citation type="submission" date="2022-07" db="EMBL/GenBank/DDBJ databases">
        <authorList>
            <person name="Trinca V."/>
            <person name="Uliana J.V.C."/>
            <person name="Torres T.T."/>
            <person name="Ward R.J."/>
            <person name="Monesi N."/>
        </authorList>
    </citation>
    <scope>NUCLEOTIDE SEQUENCE</scope>
    <source>
        <strain evidence="6">HSMRA1968</strain>
        <tissue evidence="6">Whole embryos</tissue>
    </source>
</reference>
<feature type="binding site" evidence="5">
    <location>
        <position position="212"/>
    </location>
    <ligand>
        <name>Fe cation</name>
        <dbReference type="ChEBI" id="CHEBI:24875"/>
        <note>catalytic</note>
    </ligand>
</feature>
<dbReference type="SUPFAM" id="SSF50998">
    <property type="entry name" value="Quinoprotein alcohol dehydrogenase-like"/>
    <property type="match status" value="1"/>
</dbReference>
<comment type="similarity">
    <text evidence="1">Belongs to the carotenoid oxygenase family.</text>
</comment>
<dbReference type="InterPro" id="IPR011047">
    <property type="entry name" value="Quinoprotein_ADH-like_sf"/>
</dbReference>
<evidence type="ECO:0000256" key="5">
    <source>
        <dbReference type="PIRSR" id="PIRSR604294-1"/>
    </source>
</evidence>